<feature type="compositionally biased region" description="Low complexity" evidence="24">
    <location>
        <begin position="1249"/>
        <end position="1259"/>
    </location>
</feature>
<feature type="region of interest" description="Disordered" evidence="24">
    <location>
        <begin position="18"/>
        <end position="52"/>
    </location>
</feature>
<dbReference type="CDD" id="cd11726">
    <property type="entry name" value="ADDz_ATRX"/>
    <property type="match status" value="1"/>
</dbReference>
<dbReference type="FunFam" id="3.40.50.10810:FF:000011">
    <property type="entry name" value="Transcriptional regulator ATRX homolog"/>
    <property type="match status" value="1"/>
</dbReference>
<dbReference type="SMART" id="SM00487">
    <property type="entry name" value="DEXDc"/>
    <property type="match status" value="1"/>
</dbReference>
<evidence type="ECO:0000256" key="17">
    <source>
        <dbReference type="ARBA" id="ARBA00022895"/>
    </source>
</evidence>
<dbReference type="Proteomes" id="UP000005226">
    <property type="component" value="Chromosome 14"/>
</dbReference>
<evidence type="ECO:0000256" key="23">
    <source>
        <dbReference type="ARBA" id="ARBA00047995"/>
    </source>
</evidence>
<dbReference type="InterPro" id="IPR001650">
    <property type="entry name" value="Helicase_C-like"/>
</dbReference>
<proteinExistence type="inferred from homology"/>
<feature type="region of interest" description="Disordered" evidence="24">
    <location>
        <begin position="432"/>
        <end position="717"/>
    </location>
</feature>
<dbReference type="InterPro" id="IPR044574">
    <property type="entry name" value="ARIP4-like"/>
</dbReference>
<keyword evidence="29" id="KW-1185">Reference proteome</keyword>
<evidence type="ECO:0000256" key="8">
    <source>
        <dbReference type="ARBA" id="ARBA00022723"/>
    </source>
</evidence>
<keyword evidence="11" id="KW-0863">Zinc-finger</keyword>
<feature type="compositionally biased region" description="Basic and acidic residues" evidence="24">
    <location>
        <begin position="622"/>
        <end position="651"/>
    </location>
</feature>
<keyword evidence="6" id="KW-1017">Isopeptide bond</keyword>
<evidence type="ECO:0000256" key="7">
    <source>
        <dbReference type="ARBA" id="ARBA00022553"/>
    </source>
</evidence>
<dbReference type="CDD" id="cd18793">
    <property type="entry name" value="SF2_C_SNF"/>
    <property type="match status" value="1"/>
</dbReference>
<dbReference type="GO" id="GO:0045944">
    <property type="term" value="P:positive regulation of transcription by RNA polymerase II"/>
    <property type="evidence" value="ECO:0007669"/>
    <property type="project" value="UniProtKB-ARBA"/>
</dbReference>
<evidence type="ECO:0000256" key="18">
    <source>
        <dbReference type="ARBA" id="ARBA00023125"/>
    </source>
</evidence>
<dbReference type="PANTHER" id="PTHR45797">
    <property type="entry name" value="RAD54-LIKE"/>
    <property type="match status" value="1"/>
</dbReference>
<reference evidence="28 29" key="1">
    <citation type="journal article" date="2011" name="Genome Biol. Evol.">
        <title>Integration of the genetic map and genome assembly of fugu facilitates insights into distinct features of genome evolution in teleosts and mammals.</title>
        <authorList>
            <person name="Kai W."/>
            <person name="Kikuchi K."/>
            <person name="Tohari S."/>
            <person name="Chew A.K."/>
            <person name="Tay A."/>
            <person name="Fujiwara A."/>
            <person name="Hosoya S."/>
            <person name="Suetake H."/>
            <person name="Naruse K."/>
            <person name="Brenner S."/>
            <person name="Suzuki Y."/>
            <person name="Venkatesh B."/>
        </authorList>
    </citation>
    <scope>NUCLEOTIDE SEQUENCE [LARGE SCALE GENOMIC DNA]</scope>
</reference>
<evidence type="ECO:0000256" key="19">
    <source>
        <dbReference type="ARBA" id="ARBA00023204"/>
    </source>
</evidence>
<dbReference type="SUPFAM" id="SSF52540">
    <property type="entry name" value="P-loop containing nucleoside triphosphate hydrolases"/>
    <property type="match status" value="2"/>
</dbReference>
<evidence type="ECO:0000259" key="25">
    <source>
        <dbReference type="PROSITE" id="PS51192"/>
    </source>
</evidence>
<dbReference type="GO" id="GO:0140719">
    <property type="term" value="P:constitutive heterochromatin formation"/>
    <property type="evidence" value="ECO:0007669"/>
    <property type="project" value="UniProtKB-ARBA"/>
</dbReference>
<evidence type="ECO:0000256" key="24">
    <source>
        <dbReference type="SAM" id="MobiDB-lite"/>
    </source>
</evidence>
<dbReference type="Pfam" id="PF26143">
    <property type="entry name" value="ATRX_C"/>
    <property type="match status" value="1"/>
</dbReference>
<evidence type="ECO:0000256" key="4">
    <source>
        <dbReference type="ARBA" id="ARBA00012551"/>
    </source>
</evidence>
<gene>
    <name evidence="28" type="primary">atrx</name>
</gene>
<comment type="similarity">
    <text evidence="3">Belongs to the SNF2/RAD54 helicase family.</text>
</comment>
<dbReference type="GO" id="GO:0005524">
    <property type="term" value="F:ATP binding"/>
    <property type="evidence" value="ECO:0007669"/>
    <property type="project" value="UniProtKB-KW"/>
</dbReference>
<feature type="region of interest" description="Disordered" evidence="24">
    <location>
        <begin position="1179"/>
        <end position="1260"/>
    </location>
</feature>
<evidence type="ECO:0000256" key="10">
    <source>
        <dbReference type="ARBA" id="ARBA00022763"/>
    </source>
</evidence>
<evidence type="ECO:0000259" key="27">
    <source>
        <dbReference type="PROSITE" id="PS51533"/>
    </source>
</evidence>
<dbReference type="Pfam" id="PF17981">
    <property type="entry name" value="ADD_ATRX"/>
    <property type="match status" value="1"/>
</dbReference>
<feature type="compositionally biased region" description="Acidic residues" evidence="24">
    <location>
        <begin position="672"/>
        <end position="688"/>
    </location>
</feature>
<dbReference type="PANTHER" id="PTHR45797:SF3">
    <property type="entry name" value="TRANSCRIPTIONAL REGULATOR ATRX HOMOLOG"/>
    <property type="match status" value="1"/>
</dbReference>
<evidence type="ECO:0000256" key="2">
    <source>
        <dbReference type="ARBA" id="ARBA00004574"/>
    </source>
</evidence>
<dbReference type="CDD" id="cd18068">
    <property type="entry name" value="DEXHc_ATRX"/>
    <property type="match status" value="1"/>
</dbReference>
<evidence type="ECO:0000256" key="22">
    <source>
        <dbReference type="ARBA" id="ARBA00043074"/>
    </source>
</evidence>
<name>A0A674P2L9_TAKRU</name>
<keyword evidence="13" id="KW-0347">Helicase</keyword>
<accession>A0A674P2L9</accession>
<keyword evidence="14" id="KW-0862">Zinc</keyword>
<keyword evidence="5" id="KW-0158">Chromosome</keyword>
<dbReference type="Pfam" id="PF00271">
    <property type="entry name" value="Helicase_C"/>
    <property type="match status" value="1"/>
</dbReference>
<dbReference type="GO" id="GO:0003678">
    <property type="term" value="F:DNA helicase activity"/>
    <property type="evidence" value="ECO:0007669"/>
    <property type="project" value="UniProtKB-EC"/>
</dbReference>
<dbReference type="InterPro" id="IPR027417">
    <property type="entry name" value="P-loop_NTPase"/>
</dbReference>
<feature type="region of interest" description="Disordered" evidence="24">
    <location>
        <begin position="393"/>
        <end position="419"/>
    </location>
</feature>
<evidence type="ECO:0000256" key="12">
    <source>
        <dbReference type="ARBA" id="ARBA00022801"/>
    </source>
</evidence>
<evidence type="ECO:0000256" key="16">
    <source>
        <dbReference type="ARBA" id="ARBA00022843"/>
    </source>
</evidence>
<evidence type="ECO:0000256" key="13">
    <source>
        <dbReference type="ARBA" id="ARBA00022806"/>
    </source>
</evidence>
<dbReference type="GO" id="GO:0016604">
    <property type="term" value="C:nuclear body"/>
    <property type="evidence" value="ECO:0007669"/>
    <property type="project" value="UniProtKB-ARBA"/>
</dbReference>
<dbReference type="EC" id="3.6.4.12" evidence="4"/>
<evidence type="ECO:0000256" key="6">
    <source>
        <dbReference type="ARBA" id="ARBA00022499"/>
    </source>
</evidence>
<keyword evidence="8" id="KW-0479">Metal-binding</keyword>
<keyword evidence="7" id="KW-0597">Phosphoprotein</keyword>
<dbReference type="Gene3D" id="3.40.50.300">
    <property type="entry name" value="P-loop containing nucleotide triphosphate hydrolases"/>
    <property type="match status" value="2"/>
</dbReference>
<dbReference type="InterPro" id="IPR013083">
    <property type="entry name" value="Znf_RING/FYVE/PHD"/>
</dbReference>
<sequence>NYLPSDYRKCATVVKHTGLDESDESAQSENDGATSDNPSDGNAGSGSKGRNDTLQKVSCTACGRQVNQFQRNSVYEHPVLKVLICKSCYKYYTSDDINRDSDGMDEQCRWCAEGGKLICCDYCNNAFCKKCILRNLGRKELSVITDENSKWHCYVCRSEPLQDLISKCSRVLRQMLEKEDSENKKLKSKPAKEHKAVVNGKEEAEGSGTMTFSYKRLHVPKELLKKVKKLVETTTGLNNTFIQFIQQATVKQDDRSIRYRHLKAFKAVLADLKKAHCSLEEALMCEFRNTEVQNGNEGQDAITQINDDVGKAEQDLNDEKVADGTDTKDCQSETEVMQNPVKTEPCDDELLPAGEMSLDHDIMSVPPSVPEELFQMVESLADSTMLLQNDANSFSDSEKNADNFESNSLESQRPPPKVKNLIVKLTPVPVVTTCGSRSSRSKNREKDEETKVKKEESEEKVGASPPACRRSSRVKTTPLRKQAEHMASEESSESEVDEKKKGKAKPSKKSGSAEKEDGSQMKTAESDSDEIPQALQEKAAAGHSTDEEQESTQAKKCLFKSNNTSTQDADKASKRKRKSESSGSDPEQKVKKVSKKKKQKDSEPSDSDLEKKPKSRASAAKKRSEGTKKKDASKEEDKNSPERRASDQKRSYEKKHRRKSSKAASKLQTSSSEDEEELQDGGDSGEDSDVQKIKPIVEENLLGGDGTFHQSSGKFRNDHVGGSYMCYGEEDDDQQDGDDRKGRKKIRKILKDDKLRTETRDALKEEEDRRKRIAEREELRKKLREVIVVNESSQVTCPITTKLVLDEDEETKEPVVQVHLNLVTKLKPHQVDGVQFMWDCCCESVRKIKKSAGSGCILAHCMGLGKTLQVVTFLHTLLLCEKLKFSTALVVCPLNTVLNWLNEFEKWQEGMKDEESLEVTELATVKRPQERSFALQQWHESGGVMIMGYEMYRNLTQGRNIKSKKLKETFQKTLVDPGPDLVICDEGHILKNEVSAVSKAMNSIKTRRRIVLTGTPLQNNLVEYHCMVNFIKENLLGSLKEFRNRFINPIQNGQCADSTAQDVRLMKKRAHILYEMLAGCIQRKDYTALTKFLPPKHEYVLSIRVTPLQCKLYRYYLEHFTGVGNALEGGRGRAGTKLFQDFQMLSRIWTHPWCLQLDYISKENRGFFDEDSMDEFIASETEESSMSLTSEDEKIKKKKKREKGKKKGSDDSDSDDVEVIKEWNTSSRGRNGEGRNRRASVEEAPQAPPTGSAPGSPSADWHKEFVTEADAEILEHSGKIMILFEVLRMAEEVEDKVLVFSQSLISLDLIEDFLELSCRAKDEDKISPYKGDGKWFRNIDYYRLDGSTSATTRKKWAEEFNDTSNVRGRLFLISTRAGSLGINLVAANRVIIFDASWNPSYDVQSIFRVYRFGQHKTVFVYRFLAQGTMEEKIYDRQVTKQSLSFRVVDQQQIERHFTTNELAELYTFEPDMVDDPSEKKRKAATPVLPKDPFLAEMLQNNKDQIACYHEHDSLLDHKEEEALSEEDRKAAWAEYEAEKKARNKLIIHLYYTVVLGQTLPFTWKENPSLTESQVQSFALGRHATVEMEIKRRENVYRDVLSRQQGLMTVVQKLINNRKVQEQQMALANQAVYLNQLALQNGLIGAGGLSQLDLLGLYQQLHGLHGPHQGMGKNPGPSKGL</sequence>
<dbReference type="GO" id="GO:0000781">
    <property type="term" value="C:chromosome, telomeric region"/>
    <property type="evidence" value="ECO:0007669"/>
    <property type="project" value="UniProtKB-SubCell"/>
</dbReference>
<evidence type="ECO:0000313" key="28">
    <source>
        <dbReference type="Ensembl" id="ENSTRUP00000080021.1"/>
    </source>
</evidence>
<dbReference type="PROSITE" id="PS51192">
    <property type="entry name" value="HELICASE_ATP_BIND_1"/>
    <property type="match status" value="1"/>
</dbReference>
<feature type="domain" description="Helicase ATP-binding" evidence="25">
    <location>
        <begin position="847"/>
        <end position="1034"/>
    </location>
</feature>
<dbReference type="Gene3D" id="3.30.40.10">
    <property type="entry name" value="Zinc/RING finger domain, C3HC4 (zinc finger)"/>
    <property type="match status" value="1"/>
</dbReference>
<dbReference type="GO" id="GO:0006281">
    <property type="term" value="P:DNA repair"/>
    <property type="evidence" value="ECO:0007669"/>
    <property type="project" value="UniProtKB-KW"/>
</dbReference>
<dbReference type="InterPro" id="IPR038718">
    <property type="entry name" value="SNF2-like_sf"/>
</dbReference>
<dbReference type="Gene3D" id="1.20.120.850">
    <property type="entry name" value="SWI2/SNF2 ATPases, N-terminal domain"/>
    <property type="match status" value="1"/>
</dbReference>
<dbReference type="GO" id="GO:0008270">
    <property type="term" value="F:zinc ion binding"/>
    <property type="evidence" value="ECO:0007669"/>
    <property type="project" value="UniProtKB-KW"/>
</dbReference>
<dbReference type="Ensembl" id="ENSTRUT00000080487.1">
    <property type="protein sequence ID" value="ENSTRUP00000080021.1"/>
    <property type="gene ID" value="ENSTRUG00000022330.2"/>
</dbReference>
<organism evidence="28 29">
    <name type="scientific">Takifugu rubripes</name>
    <name type="common">Japanese pufferfish</name>
    <name type="synonym">Fugu rubripes</name>
    <dbReference type="NCBI Taxonomy" id="31033"/>
    <lineage>
        <taxon>Eukaryota</taxon>
        <taxon>Metazoa</taxon>
        <taxon>Chordata</taxon>
        <taxon>Craniata</taxon>
        <taxon>Vertebrata</taxon>
        <taxon>Euteleostomi</taxon>
        <taxon>Actinopterygii</taxon>
        <taxon>Neopterygii</taxon>
        <taxon>Teleostei</taxon>
        <taxon>Neoteleostei</taxon>
        <taxon>Acanthomorphata</taxon>
        <taxon>Eupercaria</taxon>
        <taxon>Tetraodontiformes</taxon>
        <taxon>Tetradontoidea</taxon>
        <taxon>Tetraodontidae</taxon>
        <taxon>Takifugu</taxon>
    </lineage>
</organism>
<evidence type="ECO:0000256" key="20">
    <source>
        <dbReference type="ARBA" id="ARBA00023242"/>
    </source>
</evidence>
<protein>
    <recommendedName>
        <fullName evidence="4">DNA helicase</fullName>
        <ecNumber evidence="4">3.6.4.12</ecNumber>
    </recommendedName>
    <alternativeName>
        <fullName evidence="21">ATP-dependent helicase ATRX</fullName>
    </alternativeName>
    <alternativeName>
        <fullName evidence="22">X-linked nuclear protein</fullName>
    </alternativeName>
</protein>
<dbReference type="InterPro" id="IPR011011">
    <property type="entry name" value="Znf_FYVE_PHD"/>
</dbReference>
<dbReference type="PROSITE" id="PS51533">
    <property type="entry name" value="ADD"/>
    <property type="match status" value="1"/>
</dbReference>
<evidence type="ECO:0000256" key="21">
    <source>
        <dbReference type="ARBA" id="ARBA00031106"/>
    </source>
</evidence>
<keyword evidence="18" id="KW-0238">DNA-binding</keyword>
<reference evidence="28" key="3">
    <citation type="submission" date="2025-09" db="UniProtKB">
        <authorList>
            <consortium name="Ensembl"/>
        </authorList>
    </citation>
    <scope>IDENTIFICATION</scope>
</reference>
<dbReference type="SUPFAM" id="SSF57903">
    <property type="entry name" value="FYVE/PHD zinc finger"/>
    <property type="match status" value="1"/>
</dbReference>
<keyword evidence="16" id="KW-0832">Ubl conjugation</keyword>
<dbReference type="InterPro" id="IPR049730">
    <property type="entry name" value="SNF2/RAD54-like_C"/>
</dbReference>
<evidence type="ECO:0000256" key="11">
    <source>
        <dbReference type="ARBA" id="ARBA00022771"/>
    </source>
</evidence>
<dbReference type="Pfam" id="PF00176">
    <property type="entry name" value="SNF2-rel_dom"/>
    <property type="match status" value="1"/>
</dbReference>
<feature type="domain" description="PHD-type" evidence="27">
    <location>
        <begin position="47"/>
        <end position="184"/>
    </location>
</feature>
<keyword evidence="15" id="KW-0067">ATP-binding</keyword>
<dbReference type="GeneTree" id="ENSGT00940000155902"/>
<dbReference type="SMART" id="SM00490">
    <property type="entry name" value="HELICc"/>
    <property type="match status" value="1"/>
</dbReference>
<dbReference type="InterPro" id="IPR000330">
    <property type="entry name" value="SNF2_N"/>
</dbReference>
<feature type="compositionally biased region" description="Basic and acidic residues" evidence="24">
    <location>
        <begin position="600"/>
        <end position="612"/>
    </location>
</feature>
<feature type="region of interest" description="Disordered" evidence="24">
    <location>
        <begin position="181"/>
        <end position="200"/>
    </location>
</feature>
<dbReference type="PROSITE" id="PS51194">
    <property type="entry name" value="HELICASE_CTER"/>
    <property type="match status" value="1"/>
</dbReference>
<dbReference type="GO" id="GO:0016887">
    <property type="term" value="F:ATP hydrolysis activity"/>
    <property type="evidence" value="ECO:0007669"/>
    <property type="project" value="InterPro"/>
</dbReference>
<keyword evidence="19" id="KW-0234">DNA repair</keyword>
<reference evidence="28" key="2">
    <citation type="submission" date="2025-08" db="UniProtKB">
        <authorList>
            <consortium name="Ensembl"/>
        </authorList>
    </citation>
    <scope>IDENTIFICATION</scope>
</reference>
<feature type="compositionally biased region" description="Basic residues" evidence="24">
    <location>
        <begin position="652"/>
        <end position="661"/>
    </location>
</feature>
<feature type="compositionally biased region" description="Basic and acidic residues" evidence="24">
    <location>
        <begin position="442"/>
        <end position="461"/>
    </location>
</feature>
<dbReference type="InterPro" id="IPR025766">
    <property type="entry name" value="ADD"/>
</dbReference>
<evidence type="ECO:0000256" key="14">
    <source>
        <dbReference type="ARBA" id="ARBA00022833"/>
    </source>
</evidence>
<feature type="compositionally biased region" description="Basic residues" evidence="24">
    <location>
        <begin position="1196"/>
        <end position="1206"/>
    </location>
</feature>
<evidence type="ECO:0000256" key="3">
    <source>
        <dbReference type="ARBA" id="ARBA00007025"/>
    </source>
</evidence>
<keyword evidence="9" id="KW-0547">Nucleotide-binding</keyword>
<feature type="domain" description="Helicase C-terminal" evidence="26">
    <location>
        <begin position="1285"/>
        <end position="1461"/>
    </location>
</feature>
<dbReference type="Gene3D" id="3.40.50.10810">
    <property type="entry name" value="Tandem AAA-ATPase domain"/>
    <property type="match status" value="1"/>
</dbReference>
<dbReference type="FunFam" id="3.40.50.300:FF:000377">
    <property type="entry name" value="transcriptional regulator ATRX isoform X1"/>
    <property type="match status" value="1"/>
</dbReference>
<keyword evidence="10" id="KW-0227">DNA damage</keyword>
<evidence type="ECO:0000259" key="26">
    <source>
        <dbReference type="PROSITE" id="PS51194"/>
    </source>
</evidence>
<keyword evidence="20" id="KW-0539">Nucleus</keyword>
<evidence type="ECO:0000256" key="15">
    <source>
        <dbReference type="ARBA" id="ARBA00022840"/>
    </source>
</evidence>
<evidence type="ECO:0000313" key="29">
    <source>
        <dbReference type="Proteomes" id="UP000005226"/>
    </source>
</evidence>
<comment type="catalytic activity">
    <reaction evidence="23">
        <text>ATP + H2O = ADP + phosphate + H(+)</text>
        <dbReference type="Rhea" id="RHEA:13065"/>
        <dbReference type="ChEBI" id="CHEBI:15377"/>
        <dbReference type="ChEBI" id="CHEBI:15378"/>
        <dbReference type="ChEBI" id="CHEBI:30616"/>
        <dbReference type="ChEBI" id="CHEBI:43474"/>
        <dbReference type="ChEBI" id="CHEBI:456216"/>
        <dbReference type="EC" id="3.6.4.12"/>
    </reaction>
</comment>
<dbReference type="GO" id="GO:0003677">
    <property type="term" value="F:DNA binding"/>
    <property type="evidence" value="ECO:0007669"/>
    <property type="project" value="UniProtKB-KW"/>
</dbReference>
<evidence type="ECO:0000256" key="9">
    <source>
        <dbReference type="ARBA" id="ARBA00022741"/>
    </source>
</evidence>
<comment type="subcellular location">
    <subcellularLocation>
        <location evidence="2">Chromosome</location>
        <location evidence="2">Telomere</location>
    </subcellularLocation>
    <subcellularLocation>
        <location evidence="1">Nucleus</location>
    </subcellularLocation>
</comment>
<feature type="compositionally biased region" description="Basic and acidic residues" evidence="24">
    <location>
        <begin position="1230"/>
        <end position="1241"/>
    </location>
</feature>
<keyword evidence="12" id="KW-0378">Hydrolase</keyword>
<dbReference type="InterPro" id="IPR014001">
    <property type="entry name" value="Helicase_ATP-bd"/>
</dbReference>
<keyword evidence="17" id="KW-0779">Telomere</keyword>
<dbReference type="InterPro" id="IPR058901">
    <property type="entry name" value="ATRX_C"/>
</dbReference>
<evidence type="ECO:0000256" key="1">
    <source>
        <dbReference type="ARBA" id="ARBA00004123"/>
    </source>
</evidence>
<dbReference type="InterPro" id="IPR041430">
    <property type="entry name" value="ADD_ATRX"/>
</dbReference>
<evidence type="ECO:0000256" key="5">
    <source>
        <dbReference type="ARBA" id="ARBA00022454"/>
    </source>
</evidence>
<feature type="compositionally biased region" description="Polar residues" evidence="24">
    <location>
        <begin position="27"/>
        <end position="42"/>
    </location>
</feature>